<evidence type="ECO:0000256" key="2">
    <source>
        <dbReference type="ARBA" id="ARBA00023015"/>
    </source>
</evidence>
<evidence type="ECO:0000259" key="7">
    <source>
        <dbReference type="Pfam" id="PF04542"/>
    </source>
</evidence>
<dbReference type="Proteomes" id="UP000320623">
    <property type="component" value="Unassembled WGS sequence"/>
</dbReference>
<proteinExistence type="inferred from homology"/>
<dbReference type="InterPro" id="IPR013325">
    <property type="entry name" value="RNA_pol_sigma_r2"/>
</dbReference>
<dbReference type="GO" id="GO:0016987">
    <property type="term" value="F:sigma factor activity"/>
    <property type="evidence" value="ECO:0007669"/>
    <property type="project" value="UniProtKB-KW"/>
</dbReference>
<dbReference type="RefSeq" id="WP_140944069.1">
    <property type="nucleotide sequence ID" value="NZ_FAOO01000002.1"/>
</dbReference>
<reference evidence="10" key="1">
    <citation type="submission" date="2015-11" db="EMBL/GenBank/DDBJ databases">
        <authorList>
            <person name="Varghese N."/>
        </authorList>
    </citation>
    <scope>NUCLEOTIDE SEQUENCE [LARGE SCALE GENOMIC DNA]</scope>
</reference>
<dbReference type="PANTHER" id="PTHR43133">
    <property type="entry name" value="RNA POLYMERASE ECF-TYPE SIGMA FACTO"/>
    <property type="match status" value="1"/>
</dbReference>
<dbReference type="SUPFAM" id="SSF88659">
    <property type="entry name" value="Sigma3 and sigma4 domains of RNA polymerase sigma factors"/>
    <property type="match status" value="1"/>
</dbReference>
<dbReference type="InterPro" id="IPR036388">
    <property type="entry name" value="WH-like_DNA-bd_sf"/>
</dbReference>
<dbReference type="GO" id="GO:0003677">
    <property type="term" value="F:DNA binding"/>
    <property type="evidence" value="ECO:0007669"/>
    <property type="project" value="UniProtKB-KW"/>
</dbReference>
<dbReference type="InterPro" id="IPR013249">
    <property type="entry name" value="RNA_pol_sigma70_r4_t2"/>
</dbReference>
<feature type="domain" description="RNA polymerase sigma factor 70 region 4 type 2" evidence="8">
    <location>
        <begin position="130"/>
        <end position="182"/>
    </location>
</feature>
<keyword evidence="4 6" id="KW-0238">DNA-binding</keyword>
<dbReference type="NCBIfam" id="TIGR02937">
    <property type="entry name" value="sigma70-ECF"/>
    <property type="match status" value="1"/>
</dbReference>
<dbReference type="AlphaFoldDB" id="A0A0S4MR37"/>
<dbReference type="OrthoDB" id="9785675at2"/>
<sequence length="194" mass="22747">MTLKEFKGIDEVEIVKKAIEGDEKAFEFIVKKYQNKVGNLIFKIVGDSSVVDDLTQEVFLKVFESLKDYRFGSAVYTWIYRITVNVCIDEIRRRQRHRTLSLSEVVSQNPKAEPSYSPVEKSAERRELREIIEKAVSKLPIEYKTALILREFEDLQYEEIAKILKVSVGTVKSRIFRARKLLAEHLKEYREILK</sequence>
<dbReference type="InterPro" id="IPR013324">
    <property type="entry name" value="RNA_pol_sigma_r3/r4-like"/>
</dbReference>
<dbReference type="STRING" id="1643428.GCA_001442855_00251"/>
<dbReference type="InterPro" id="IPR007627">
    <property type="entry name" value="RNA_pol_sigma70_r2"/>
</dbReference>
<keyword evidence="5 6" id="KW-0804">Transcription</keyword>
<dbReference type="InterPro" id="IPR039425">
    <property type="entry name" value="RNA_pol_sigma-70-like"/>
</dbReference>
<dbReference type="Pfam" id="PF04542">
    <property type="entry name" value="Sigma70_r2"/>
    <property type="match status" value="1"/>
</dbReference>
<evidence type="ECO:0000259" key="8">
    <source>
        <dbReference type="Pfam" id="PF08281"/>
    </source>
</evidence>
<dbReference type="Gene3D" id="1.10.1740.10">
    <property type="match status" value="1"/>
</dbReference>
<evidence type="ECO:0000313" key="10">
    <source>
        <dbReference type="Proteomes" id="UP000320623"/>
    </source>
</evidence>
<evidence type="ECO:0000256" key="3">
    <source>
        <dbReference type="ARBA" id="ARBA00023082"/>
    </source>
</evidence>
<comment type="similarity">
    <text evidence="1 6">Belongs to the sigma-70 factor family. ECF subfamily.</text>
</comment>
<accession>A0A0S4MR37</accession>
<keyword evidence="10" id="KW-1185">Reference proteome</keyword>
<keyword evidence="2 6" id="KW-0805">Transcription regulation</keyword>
<dbReference type="PROSITE" id="PS01063">
    <property type="entry name" value="SIGMA70_ECF"/>
    <property type="match status" value="1"/>
</dbReference>
<gene>
    <name evidence="9" type="ORF">JGI1_00264</name>
</gene>
<dbReference type="PANTHER" id="PTHR43133:SF51">
    <property type="entry name" value="RNA POLYMERASE SIGMA FACTOR"/>
    <property type="match status" value="1"/>
</dbReference>
<dbReference type="CDD" id="cd06171">
    <property type="entry name" value="Sigma70_r4"/>
    <property type="match status" value="1"/>
</dbReference>
<evidence type="ECO:0000313" key="9">
    <source>
        <dbReference type="EMBL" id="CUU01488.1"/>
    </source>
</evidence>
<organism evidence="9 10">
    <name type="scientific">Candidatus Thermokryptus mobilis</name>
    <dbReference type="NCBI Taxonomy" id="1643428"/>
    <lineage>
        <taxon>Bacteria</taxon>
        <taxon>Pseudomonadati</taxon>
        <taxon>Candidatus Kryptoniota</taxon>
        <taxon>Candidatus Thermokryptus</taxon>
    </lineage>
</organism>
<evidence type="ECO:0000256" key="6">
    <source>
        <dbReference type="RuleBase" id="RU000716"/>
    </source>
</evidence>
<evidence type="ECO:0000256" key="4">
    <source>
        <dbReference type="ARBA" id="ARBA00023125"/>
    </source>
</evidence>
<dbReference type="SUPFAM" id="SSF88946">
    <property type="entry name" value="Sigma2 domain of RNA polymerase sigma factors"/>
    <property type="match status" value="1"/>
</dbReference>
<dbReference type="EMBL" id="FAOO01000002">
    <property type="protein sequence ID" value="CUU01488.1"/>
    <property type="molecule type" value="Genomic_DNA"/>
</dbReference>
<dbReference type="Gene3D" id="1.10.10.10">
    <property type="entry name" value="Winged helix-like DNA-binding domain superfamily/Winged helix DNA-binding domain"/>
    <property type="match status" value="1"/>
</dbReference>
<protein>
    <recommendedName>
        <fullName evidence="6">RNA polymerase sigma factor</fullName>
    </recommendedName>
</protein>
<evidence type="ECO:0000256" key="5">
    <source>
        <dbReference type="ARBA" id="ARBA00023163"/>
    </source>
</evidence>
<name>A0A0S4MR37_9BACT</name>
<dbReference type="InterPro" id="IPR014284">
    <property type="entry name" value="RNA_pol_sigma-70_dom"/>
</dbReference>
<dbReference type="InterPro" id="IPR000838">
    <property type="entry name" value="RNA_pol_sigma70_ECF_CS"/>
</dbReference>
<feature type="domain" description="RNA polymerase sigma-70 region 2" evidence="7">
    <location>
        <begin position="30"/>
        <end position="96"/>
    </location>
</feature>
<dbReference type="Pfam" id="PF08281">
    <property type="entry name" value="Sigma70_r4_2"/>
    <property type="match status" value="1"/>
</dbReference>
<evidence type="ECO:0000256" key="1">
    <source>
        <dbReference type="ARBA" id="ARBA00010641"/>
    </source>
</evidence>
<keyword evidence="3 6" id="KW-0731">Sigma factor</keyword>
<dbReference type="GO" id="GO:0006352">
    <property type="term" value="P:DNA-templated transcription initiation"/>
    <property type="evidence" value="ECO:0007669"/>
    <property type="project" value="InterPro"/>
</dbReference>